<protein>
    <submittedName>
        <fullName evidence="10">Prepilin peptidase</fullName>
    </submittedName>
</protein>
<evidence type="ECO:0000256" key="3">
    <source>
        <dbReference type="ARBA" id="ARBA00022475"/>
    </source>
</evidence>
<name>A0A939HA81_9CLOT</name>
<feature type="transmembrane region" description="Helical" evidence="7">
    <location>
        <begin position="222"/>
        <end position="241"/>
    </location>
</feature>
<comment type="subcellular location">
    <subcellularLocation>
        <location evidence="1">Cell membrane</location>
        <topology evidence="1">Multi-pass membrane protein</topology>
    </subcellularLocation>
</comment>
<feature type="transmembrane region" description="Helical" evidence="7">
    <location>
        <begin position="6"/>
        <end position="23"/>
    </location>
</feature>
<dbReference type="InterPro" id="IPR050882">
    <property type="entry name" value="Prepilin_peptidase/N-MTase"/>
</dbReference>
<dbReference type="AlphaFoldDB" id="A0A939HA81"/>
<feature type="transmembrane region" description="Helical" evidence="7">
    <location>
        <begin position="92"/>
        <end position="112"/>
    </location>
</feature>
<dbReference type="EMBL" id="JAFNJU010000011">
    <property type="protein sequence ID" value="MBO1266031.1"/>
    <property type="molecule type" value="Genomic_DNA"/>
</dbReference>
<dbReference type="RefSeq" id="WP_207600553.1">
    <property type="nucleotide sequence ID" value="NZ_JAFNJU010000011.1"/>
</dbReference>
<gene>
    <name evidence="10" type="ORF">J3A84_13420</name>
</gene>
<dbReference type="GO" id="GO:0005886">
    <property type="term" value="C:plasma membrane"/>
    <property type="evidence" value="ECO:0007669"/>
    <property type="project" value="UniProtKB-SubCell"/>
</dbReference>
<evidence type="ECO:0000259" key="9">
    <source>
        <dbReference type="Pfam" id="PF06750"/>
    </source>
</evidence>
<comment type="caution">
    <text evidence="10">The sequence shown here is derived from an EMBL/GenBank/DDBJ whole genome shotgun (WGS) entry which is preliminary data.</text>
</comment>
<accession>A0A939HA81</accession>
<keyword evidence="5 7" id="KW-1133">Transmembrane helix</keyword>
<dbReference type="Pfam" id="PF01478">
    <property type="entry name" value="Peptidase_A24"/>
    <property type="match status" value="1"/>
</dbReference>
<feature type="transmembrane region" description="Helical" evidence="7">
    <location>
        <begin position="177"/>
        <end position="210"/>
    </location>
</feature>
<evidence type="ECO:0000256" key="2">
    <source>
        <dbReference type="ARBA" id="ARBA00005801"/>
    </source>
</evidence>
<dbReference type="Gene3D" id="1.20.120.1220">
    <property type="match status" value="1"/>
</dbReference>
<feature type="domain" description="Prepilin type IV endopeptidase peptidase" evidence="8">
    <location>
        <begin position="100"/>
        <end position="204"/>
    </location>
</feature>
<keyword evidence="4 7" id="KW-0812">Transmembrane</keyword>
<comment type="similarity">
    <text evidence="2">Belongs to the peptidase A24 family.</text>
</comment>
<dbReference type="InterPro" id="IPR010627">
    <property type="entry name" value="Prepilin_pept_A24_N"/>
</dbReference>
<dbReference type="InterPro" id="IPR000045">
    <property type="entry name" value="Prepilin_IV_endopep_pep"/>
</dbReference>
<dbReference type="Pfam" id="PF06750">
    <property type="entry name" value="A24_N_bact"/>
    <property type="match status" value="1"/>
</dbReference>
<feature type="transmembrane region" description="Helical" evidence="7">
    <location>
        <begin position="118"/>
        <end position="136"/>
    </location>
</feature>
<keyword evidence="6 7" id="KW-0472">Membrane</keyword>
<evidence type="ECO:0000313" key="10">
    <source>
        <dbReference type="EMBL" id="MBO1266031.1"/>
    </source>
</evidence>
<organism evidence="10 11">
    <name type="scientific">Proteiniclasticum aestuarii</name>
    <dbReference type="NCBI Taxonomy" id="2817862"/>
    <lineage>
        <taxon>Bacteria</taxon>
        <taxon>Bacillati</taxon>
        <taxon>Bacillota</taxon>
        <taxon>Clostridia</taxon>
        <taxon>Eubacteriales</taxon>
        <taxon>Clostridiaceae</taxon>
        <taxon>Proteiniclasticum</taxon>
    </lineage>
</organism>
<feature type="transmembrane region" description="Helical" evidence="7">
    <location>
        <begin position="143"/>
        <end position="165"/>
    </location>
</feature>
<keyword evidence="3" id="KW-1003">Cell membrane</keyword>
<reference evidence="10" key="1">
    <citation type="submission" date="2021-03" db="EMBL/GenBank/DDBJ databases">
        <title>Proteiniclasticum marinus sp. nov., isolated from tidal flat sediment.</title>
        <authorList>
            <person name="Namirimu T."/>
            <person name="Yang J.-A."/>
            <person name="Yang S.-H."/>
            <person name="Kim Y.-J."/>
            <person name="Kwon K.K."/>
        </authorList>
    </citation>
    <scope>NUCLEOTIDE SEQUENCE</scope>
    <source>
        <strain evidence="10">SCR006</strain>
    </source>
</reference>
<evidence type="ECO:0000259" key="8">
    <source>
        <dbReference type="Pfam" id="PF01478"/>
    </source>
</evidence>
<proteinExistence type="inferred from homology"/>
<sequence>MGLLYVVYGLIIGSFLNVVIYRIPAGISIAYPPSTCGSCGKRIRAYHLVPVFSYLLLKGRCGYCREKISARYPLIEGLNGFLYLMLYQKIGFGIESVLLCLFSSVLIVVGMIDYDTMDVYLSTLVPGAILVVFILLERTYRGISILPFILAGLIAMILIFLVIQITKGGMGIGDIWILGLIGIVLGPVLTLVSFFLTSVIGGGVASFLLASKKKNGKEGIPFGPLLIIGFFMALLFGQELLDFYFSLFSF</sequence>
<evidence type="ECO:0000256" key="6">
    <source>
        <dbReference type="ARBA" id="ARBA00023136"/>
    </source>
</evidence>
<evidence type="ECO:0000256" key="5">
    <source>
        <dbReference type="ARBA" id="ARBA00022989"/>
    </source>
</evidence>
<evidence type="ECO:0000256" key="1">
    <source>
        <dbReference type="ARBA" id="ARBA00004651"/>
    </source>
</evidence>
<evidence type="ECO:0000313" key="11">
    <source>
        <dbReference type="Proteomes" id="UP000664218"/>
    </source>
</evidence>
<feature type="domain" description="Prepilin peptidase A24 N-terminal" evidence="9">
    <location>
        <begin position="7"/>
        <end position="88"/>
    </location>
</feature>
<dbReference type="Proteomes" id="UP000664218">
    <property type="component" value="Unassembled WGS sequence"/>
</dbReference>
<dbReference type="GO" id="GO:0004190">
    <property type="term" value="F:aspartic-type endopeptidase activity"/>
    <property type="evidence" value="ECO:0007669"/>
    <property type="project" value="InterPro"/>
</dbReference>
<dbReference type="PANTHER" id="PTHR30487">
    <property type="entry name" value="TYPE 4 PREPILIN-LIKE PROTEINS LEADER PEPTIDE-PROCESSING ENZYME"/>
    <property type="match status" value="1"/>
</dbReference>
<keyword evidence="11" id="KW-1185">Reference proteome</keyword>
<evidence type="ECO:0000256" key="4">
    <source>
        <dbReference type="ARBA" id="ARBA00022692"/>
    </source>
</evidence>
<dbReference type="GO" id="GO:0006465">
    <property type="term" value="P:signal peptide processing"/>
    <property type="evidence" value="ECO:0007669"/>
    <property type="project" value="TreeGrafter"/>
</dbReference>
<dbReference type="PANTHER" id="PTHR30487:SF0">
    <property type="entry name" value="PREPILIN LEADER PEPTIDASE_N-METHYLTRANSFERASE-RELATED"/>
    <property type="match status" value="1"/>
</dbReference>
<evidence type="ECO:0000256" key="7">
    <source>
        <dbReference type="SAM" id="Phobius"/>
    </source>
</evidence>